<dbReference type="PANTHER" id="PTHR31005:SF8">
    <property type="entry name" value="DUF4139 DOMAIN-CONTAINING PROTEIN"/>
    <property type="match status" value="1"/>
</dbReference>
<accession>A0ABV8LUJ1</accession>
<reference evidence="5" key="1">
    <citation type="journal article" date="2019" name="Int. J. Syst. Evol. Microbiol.">
        <title>The Global Catalogue of Microorganisms (GCM) 10K type strain sequencing project: providing services to taxonomists for standard genome sequencing and annotation.</title>
        <authorList>
            <consortium name="The Broad Institute Genomics Platform"/>
            <consortium name="The Broad Institute Genome Sequencing Center for Infectious Disease"/>
            <person name="Wu L."/>
            <person name="Ma J."/>
        </authorList>
    </citation>
    <scope>NUCLEOTIDE SEQUENCE [LARGE SCALE GENOMIC DNA]</scope>
    <source>
        <strain evidence="5">CGMCC 4.7289</strain>
    </source>
</reference>
<proteinExistence type="predicted"/>
<feature type="coiled-coil region" evidence="1">
    <location>
        <begin position="136"/>
        <end position="174"/>
    </location>
</feature>
<dbReference type="Proteomes" id="UP001595816">
    <property type="component" value="Unassembled WGS sequence"/>
</dbReference>
<dbReference type="InterPro" id="IPR037291">
    <property type="entry name" value="DUF4139"/>
</dbReference>
<dbReference type="Pfam" id="PF13600">
    <property type="entry name" value="DUF4140"/>
    <property type="match status" value="1"/>
</dbReference>
<keyword evidence="5" id="KW-1185">Reference proteome</keyword>
<evidence type="ECO:0000259" key="2">
    <source>
        <dbReference type="Pfam" id="PF13598"/>
    </source>
</evidence>
<evidence type="ECO:0000259" key="3">
    <source>
        <dbReference type="Pfam" id="PF13600"/>
    </source>
</evidence>
<keyword evidence="1" id="KW-0175">Coiled coil</keyword>
<sequence length="525" mass="56345">MSAVEIAAPITAVTVFPDRARVTRSGSATLSSGEQQVAIGPLPLGLQRDSIRVTGRGPATVLGVDLVTRRAAEPSDDVVTALEAELREIDAQTAALADADQVATARVAFLERLAMRTASALSTAEMDRVGTFADGLDAQHTEVLKARRERERLRDDLLKRRAATERRLADLRGRRQPDRLLAIVTLAATEAGEADLDLSYVVTGASWTSTFDLRLTGERLDLSWFALVTQQTGEDWPECDLRLSTARPAGALSVPELDPWYVDILRAVPAPAAYAMAEMDFAVAGSAAPRAPGAAPAPQVMAAKRARAPMQEAVATVDQGPVAATYRPQRPIAVPADGTGHRTVIGTFEMQARLDYVTAPVTAEDAVLRATVVNSTTHTLPPGRASLFHDGDFVGATALEPWAPEEERELALGVDDRVRVERELTKRSASKATLGSTRRTETEYEIRVANHADRAITVTVLDQLPVTRDGAITVKETIAEPAPAERSDLGVLTWKLALAPQGTAKIRFGVRVEAAKGVEIAGWRD</sequence>
<dbReference type="RefSeq" id="WP_253761393.1">
    <property type="nucleotide sequence ID" value="NZ_JAMZDZ010000001.1"/>
</dbReference>
<dbReference type="EMBL" id="JBHSAY010000015">
    <property type="protein sequence ID" value="MFC4134455.1"/>
    <property type="molecule type" value="Genomic_DNA"/>
</dbReference>
<comment type="caution">
    <text evidence="4">The sequence shown here is derived from an EMBL/GenBank/DDBJ whole genome shotgun (WGS) entry which is preliminary data.</text>
</comment>
<dbReference type="Pfam" id="PF13598">
    <property type="entry name" value="DUF4139"/>
    <property type="match status" value="1"/>
</dbReference>
<evidence type="ECO:0000313" key="4">
    <source>
        <dbReference type="EMBL" id="MFC4134455.1"/>
    </source>
</evidence>
<dbReference type="PANTHER" id="PTHR31005">
    <property type="entry name" value="DUF4139 DOMAIN-CONTAINING PROTEIN"/>
    <property type="match status" value="1"/>
</dbReference>
<evidence type="ECO:0000256" key="1">
    <source>
        <dbReference type="SAM" id="Coils"/>
    </source>
</evidence>
<dbReference type="InterPro" id="IPR025554">
    <property type="entry name" value="DUF4140"/>
</dbReference>
<evidence type="ECO:0000313" key="5">
    <source>
        <dbReference type="Proteomes" id="UP001595816"/>
    </source>
</evidence>
<organism evidence="4 5">
    <name type="scientific">Hamadaea flava</name>
    <dbReference type="NCBI Taxonomy" id="1742688"/>
    <lineage>
        <taxon>Bacteria</taxon>
        <taxon>Bacillati</taxon>
        <taxon>Actinomycetota</taxon>
        <taxon>Actinomycetes</taxon>
        <taxon>Micromonosporales</taxon>
        <taxon>Micromonosporaceae</taxon>
        <taxon>Hamadaea</taxon>
    </lineage>
</organism>
<feature type="domain" description="DUF4140" evidence="3">
    <location>
        <begin position="13"/>
        <end position="110"/>
    </location>
</feature>
<feature type="domain" description="DUF4139" evidence="2">
    <location>
        <begin position="196"/>
        <end position="515"/>
    </location>
</feature>
<protein>
    <submittedName>
        <fullName evidence="4">DUF4139 domain-containing protein</fullName>
    </submittedName>
</protein>
<dbReference type="InterPro" id="IPR011935">
    <property type="entry name" value="CHP02231"/>
</dbReference>
<name>A0ABV8LUJ1_9ACTN</name>
<gene>
    <name evidence="4" type="ORF">ACFOZ4_27915</name>
</gene>
<dbReference type="NCBIfam" id="TIGR02231">
    <property type="entry name" value="mucoidy inhibitor MuiA family protein"/>
    <property type="match status" value="1"/>
</dbReference>